<evidence type="ECO:0000256" key="6">
    <source>
        <dbReference type="PIRSR" id="PIRSR620019-2"/>
    </source>
</evidence>
<evidence type="ECO:0000259" key="7">
    <source>
        <dbReference type="Pfam" id="PF17836"/>
    </source>
</evidence>
<dbReference type="Pfam" id="PF00132">
    <property type="entry name" value="Hexapep"/>
    <property type="match status" value="1"/>
</dbReference>
<feature type="domain" description="PglD N-terminal" evidence="7">
    <location>
        <begin position="5"/>
        <end position="75"/>
    </location>
</feature>
<dbReference type="InterPro" id="IPR018357">
    <property type="entry name" value="Hexapep_transf_CS"/>
</dbReference>
<dbReference type="Proteomes" id="UP000643701">
    <property type="component" value="Unassembled WGS sequence"/>
</dbReference>
<dbReference type="GO" id="GO:0016746">
    <property type="term" value="F:acyltransferase activity"/>
    <property type="evidence" value="ECO:0007669"/>
    <property type="project" value="UniProtKB-KW"/>
</dbReference>
<name>A0A967E708_9FLAO</name>
<sequence>MKVKKLNLFGASGHAKVVIDIITSNGFGLAYVFDDDKSIHKLLDYKVTTSYDSSLLKSYPLLVSIGDNVIRKEIALRTNINLSEALIHPSAIISSEAVLGKGTVVMPNVVINSGTRIGENCIINTSAVIEHDCIIKDYVHISPNAALAGGVKVREGSHVGIGANIIQFIEIGEWSNIGAGAVVVRNIPSHCTAVGIPAKPIKFHS</sequence>
<dbReference type="InterPro" id="IPR041561">
    <property type="entry name" value="PglD_N"/>
</dbReference>
<gene>
    <name evidence="8" type="ORF">G7034_08495</name>
</gene>
<dbReference type="Gene3D" id="3.40.50.20">
    <property type="match status" value="1"/>
</dbReference>
<dbReference type="PROSITE" id="PS00101">
    <property type="entry name" value="HEXAPEP_TRANSFERASES"/>
    <property type="match status" value="1"/>
</dbReference>
<keyword evidence="4" id="KW-0012">Acyltransferase</keyword>
<dbReference type="AlphaFoldDB" id="A0A967E708"/>
<feature type="binding site" evidence="6">
    <location>
        <position position="140"/>
    </location>
    <ligand>
        <name>acetyl-CoA</name>
        <dbReference type="ChEBI" id="CHEBI:57288"/>
    </ligand>
</feature>
<dbReference type="Pfam" id="PF17836">
    <property type="entry name" value="PglD_N"/>
    <property type="match status" value="1"/>
</dbReference>
<keyword evidence="9" id="KW-1185">Reference proteome</keyword>
<dbReference type="InterPro" id="IPR011004">
    <property type="entry name" value="Trimer_LpxA-like_sf"/>
</dbReference>
<dbReference type="EMBL" id="JAANAS010000061">
    <property type="protein sequence ID" value="NGZ90291.1"/>
    <property type="molecule type" value="Genomic_DNA"/>
</dbReference>
<reference evidence="8" key="1">
    <citation type="submission" date="2020-03" db="EMBL/GenBank/DDBJ databases">
        <title>Psychroflexus Maritimus sp. nov., isolate from marine sediment.</title>
        <authorList>
            <person name="Zhong Y.-L."/>
        </authorList>
    </citation>
    <scope>NUCLEOTIDE SEQUENCE</scope>
    <source>
        <strain evidence="8">C1</strain>
    </source>
</reference>
<keyword evidence="3" id="KW-0677">Repeat</keyword>
<dbReference type="CDD" id="cd03360">
    <property type="entry name" value="LbH_AT_putative"/>
    <property type="match status" value="1"/>
</dbReference>
<feature type="binding site" evidence="6">
    <location>
        <begin position="12"/>
        <end position="14"/>
    </location>
    <ligand>
        <name>substrate</name>
    </ligand>
</feature>
<dbReference type="InterPro" id="IPR050179">
    <property type="entry name" value="Trans_hexapeptide_repeat"/>
</dbReference>
<dbReference type="NCBIfam" id="TIGR03570">
    <property type="entry name" value="NeuD_NnaD"/>
    <property type="match status" value="1"/>
</dbReference>
<keyword evidence="2" id="KW-0808">Transferase</keyword>
<feature type="binding site" evidence="6">
    <location>
        <position position="66"/>
    </location>
    <ligand>
        <name>substrate</name>
    </ligand>
</feature>
<dbReference type="PANTHER" id="PTHR43300">
    <property type="entry name" value="ACETYLTRANSFERASE"/>
    <property type="match status" value="1"/>
</dbReference>
<feature type="site" description="Increases basicity of active site His" evidence="5">
    <location>
        <position position="132"/>
    </location>
</feature>
<proteinExistence type="inferred from homology"/>
<feature type="binding site" evidence="6">
    <location>
        <begin position="34"/>
        <end position="35"/>
    </location>
    <ligand>
        <name>substrate</name>
    </ligand>
</feature>
<dbReference type="InterPro" id="IPR001451">
    <property type="entry name" value="Hexapep"/>
</dbReference>
<dbReference type="Gene3D" id="2.160.10.10">
    <property type="entry name" value="Hexapeptide repeat proteins"/>
    <property type="match status" value="1"/>
</dbReference>
<evidence type="ECO:0000256" key="2">
    <source>
        <dbReference type="ARBA" id="ARBA00022679"/>
    </source>
</evidence>
<dbReference type="SUPFAM" id="SSF51161">
    <property type="entry name" value="Trimeric LpxA-like enzymes"/>
    <property type="match status" value="1"/>
</dbReference>
<dbReference type="InterPro" id="IPR020019">
    <property type="entry name" value="AcTrfase_PglD-like"/>
</dbReference>
<evidence type="ECO:0000256" key="5">
    <source>
        <dbReference type="PIRSR" id="PIRSR620019-1"/>
    </source>
</evidence>
<comment type="similarity">
    <text evidence="1">Belongs to the transferase hexapeptide repeat family.</text>
</comment>
<evidence type="ECO:0000256" key="1">
    <source>
        <dbReference type="ARBA" id="ARBA00007274"/>
    </source>
</evidence>
<feature type="binding site" evidence="6">
    <location>
        <position position="161"/>
    </location>
    <ligand>
        <name>acetyl-CoA</name>
        <dbReference type="ChEBI" id="CHEBI:57288"/>
    </ligand>
</feature>
<organism evidence="8 9">
    <name type="scientific">Psychroflexus maritimus</name>
    <dbReference type="NCBI Taxonomy" id="2714865"/>
    <lineage>
        <taxon>Bacteria</taxon>
        <taxon>Pseudomonadati</taxon>
        <taxon>Bacteroidota</taxon>
        <taxon>Flavobacteriia</taxon>
        <taxon>Flavobacteriales</taxon>
        <taxon>Flavobacteriaceae</taxon>
        <taxon>Psychroflexus</taxon>
    </lineage>
</organism>
<evidence type="ECO:0000313" key="8">
    <source>
        <dbReference type="EMBL" id="NGZ90291.1"/>
    </source>
</evidence>
<protein>
    <submittedName>
        <fullName evidence="8">Acetyltransferase</fullName>
    </submittedName>
</protein>
<evidence type="ECO:0000256" key="3">
    <source>
        <dbReference type="ARBA" id="ARBA00022737"/>
    </source>
</evidence>
<evidence type="ECO:0000256" key="4">
    <source>
        <dbReference type="ARBA" id="ARBA00023315"/>
    </source>
</evidence>
<comment type="caution">
    <text evidence="8">The sequence shown here is derived from an EMBL/GenBank/DDBJ whole genome shotgun (WGS) entry which is preliminary data.</text>
</comment>
<accession>A0A967E708</accession>
<evidence type="ECO:0000313" key="9">
    <source>
        <dbReference type="Proteomes" id="UP000643701"/>
    </source>
</evidence>
<feature type="active site" description="Proton acceptor" evidence="5">
    <location>
        <position position="131"/>
    </location>
</feature>
<dbReference type="PANTHER" id="PTHR43300:SF7">
    <property type="entry name" value="UDP-N-ACETYLBACILLOSAMINE N-ACETYLTRANSFERASE"/>
    <property type="match status" value="1"/>
</dbReference>